<evidence type="ECO:0000256" key="5">
    <source>
        <dbReference type="ARBA" id="ARBA00022679"/>
    </source>
</evidence>
<keyword evidence="9 10" id="KW-0472">Membrane</keyword>
<comment type="catalytic activity">
    <reaction evidence="1">
        <text>ATP + protein L-histidine = ADP + protein N-phospho-L-histidine.</text>
        <dbReference type="EC" id="2.7.13.3"/>
    </reaction>
</comment>
<dbReference type="KEGG" id="plue:EWM63_09180"/>
<dbReference type="SUPFAM" id="SSF47384">
    <property type="entry name" value="Homodimeric domain of signal transducing histidine kinase"/>
    <property type="match status" value="1"/>
</dbReference>
<dbReference type="OrthoDB" id="9121563at2"/>
<dbReference type="Pfam" id="PF00512">
    <property type="entry name" value="HisKA"/>
    <property type="match status" value="1"/>
</dbReference>
<evidence type="ECO:0000313" key="13">
    <source>
        <dbReference type="Proteomes" id="UP000290637"/>
    </source>
</evidence>
<comment type="subcellular location">
    <subcellularLocation>
        <location evidence="2">Membrane</location>
    </subcellularLocation>
</comment>
<feature type="transmembrane region" description="Helical" evidence="10">
    <location>
        <begin position="21"/>
        <end position="40"/>
    </location>
</feature>
<evidence type="ECO:0000256" key="3">
    <source>
        <dbReference type="ARBA" id="ARBA00012438"/>
    </source>
</evidence>
<evidence type="ECO:0000256" key="4">
    <source>
        <dbReference type="ARBA" id="ARBA00022553"/>
    </source>
</evidence>
<dbReference type="SMART" id="SM00388">
    <property type="entry name" value="HisKA"/>
    <property type="match status" value="1"/>
</dbReference>
<dbReference type="PROSITE" id="PS50109">
    <property type="entry name" value="HIS_KIN"/>
    <property type="match status" value="1"/>
</dbReference>
<keyword evidence="5" id="KW-0808">Transferase</keyword>
<dbReference type="InterPro" id="IPR005467">
    <property type="entry name" value="His_kinase_dom"/>
</dbReference>
<dbReference type="InterPro" id="IPR050428">
    <property type="entry name" value="TCS_sensor_his_kinase"/>
</dbReference>
<keyword evidence="6 10" id="KW-0812">Transmembrane</keyword>
<evidence type="ECO:0000256" key="8">
    <source>
        <dbReference type="ARBA" id="ARBA00022989"/>
    </source>
</evidence>
<keyword evidence="8 10" id="KW-1133">Transmembrane helix</keyword>
<dbReference type="InterPro" id="IPR003594">
    <property type="entry name" value="HATPase_dom"/>
</dbReference>
<feature type="domain" description="Histidine kinase" evidence="11">
    <location>
        <begin position="212"/>
        <end position="416"/>
    </location>
</feature>
<dbReference type="Gene3D" id="3.30.565.10">
    <property type="entry name" value="Histidine kinase-like ATPase, C-terminal domain"/>
    <property type="match status" value="1"/>
</dbReference>
<dbReference type="InterPro" id="IPR036890">
    <property type="entry name" value="HATPase_C_sf"/>
</dbReference>
<proteinExistence type="predicted"/>
<dbReference type="InterPro" id="IPR004358">
    <property type="entry name" value="Sig_transdc_His_kin-like_C"/>
</dbReference>
<reference evidence="12 13" key="1">
    <citation type="submission" date="2019-02" db="EMBL/GenBank/DDBJ databases">
        <title>Draft Genome Sequences of Six Type Strains of the Genus Massilia.</title>
        <authorList>
            <person name="Miess H."/>
            <person name="Frediansyhah A."/>
            <person name="Gross H."/>
        </authorList>
    </citation>
    <scope>NUCLEOTIDE SEQUENCE [LARGE SCALE GENOMIC DNA]</scope>
    <source>
        <strain evidence="12 13">DSM 17473</strain>
    </source>
</reference>
<gene>
    <name evidence="12" type="ORF">EWM63_09180</name>
</gene>
<dbReference type="CDD" id="cd00082">
    <property type="entry name" value="HisKA"/>
    <property type="match status" value="1"/>
</dbReference>
<evidence type="ECO:0000256" key="2">
    <source>
        <dbReference type="ARBA" id="ARBA00004370"/>
    </source>
</evidence>
<dbReference type="SMART" id="SM00387">
    <property type="entry name" value="HATPase_c"/>
    <property type="match status" value="1"/>
</dbReference>
<dbReference type="EC" id="2.7.13.3" evidence="3"/>
<evidence type="ECO:0000313" key="12">
    <source>
        <dbReference type="EMBL" id="QBE63124.1"/>
    </source>
</evidence>
<accession>A0A4P6KWF0</accession>
<evidence type="ECO:0000256" key="7">
    <source>
        <dbReference type="ARBA" id="ARBA00022777"/>
    </source>
</evidence>
<evidence type="ECO:0000256" key="1">
    <source>
        <dbReference type="ARBA" id="ARBA00000085"/>
    </source>
</evidence>
<evidence type="ECO:0000259" key="11">
    <source>
        <dbReference type="PROSITE" id="PS50109"/>
    </source>
</evidence>
<evidence type="ECO:0000256" key="9">
    <source>
        <dbReference type="ARBA" id="ARBA00023136"/>
    </source>
</evidence>
<protein>
    <recommendedName>
        <fullName evidence="3">histidine kinase</fullName>
        <ecNumber evidence="3">2.7.13.3</ecNumber>
    </recommendedName>
</protein>
<dbReference type="Gene3D" id="1.10.287.130">
    <property type="match status" value="1"/>
</dbReference>
<evidence type="ECO:0000256" key="10">
    <source>
        <dbReference type="SAM" id="Phobius"/>
    </source>
</evidence>
<dbReference type="Proteomes" id="UP000290637">
    <property type="component" value="Chromosome"/>
</dbReference>
<dbReference type="Pfam" id="PF02518">
    <property type="entry name" value="HATPase_c"/>
    <property type="match status" value="1"/>
</dbReference>
<keyword evidence="4" id="KW-0597">Phosphoprotein</keyword>
<dbReference type="InterPro" id="IPR036097">
    <property type="entry name" value="HisK_dim/P_sf"/>
</dbReference>
<dbReference type="GO" id="GO:0005886">
    <property type="term" value="C:plasma membrane"/>
    <property type="evidence" value="ECO:0007669"/>
    <property type="project" value="TreeGrafter"/>
</dbReference>
<organism evidence="12 13">
    <name type="scientific">Pseudoduganella lutea</name>
    <dbReference type="NCBI Taxonomy" id="321985"/>
    <lineage>
        <taxon>Bacteria</taxon>
        <taxon>Pseudomonadati</taxon>
        <taxon>Pseudomonadota</taxon>
        <taxon>Betaproteobacteria</taxon>
        <taxon>Burkholderiales</taxon>
        <taxon>Oxalobacteraceae</taxon>
        <taxon>Telluria group</taxon>
        <taxon>Pseudoduganella</taxon>
    </lineage>
</organism>
<feature type="transmembrane region" description="Helical" evidence="10">
    <location>
        <begin position="130"/>
        <end position="150"/>
    </location>
</feature>
<keyword evidence="13" id="KW-1185">Reference proteome</keyword>
<keyword evidence="7 12" id="KW-0418">Kinase</keyword>
<dbReference type="Gene3D" id="6.10.340.10">
    <property type="match status" value="1"/>
</dbReference>
<dbReference type="InterPro" id="IPR003661">
    <property type="entry name" value="HisK_dim/P_dom"/>
</dbReference>
<dbReference type="PANTHER" id="PTHR45436">
    <property type="entry name" value="SENSOR HISTIDINE KINASE YKOH"/>
    <property type="match status" value="1"/>
</dbReference>
<dbReference type="EMBL" id="CP035913">
    <property type="protein sequence ID" value="QBE63124.1"/>
    <property type="molecule type" value="Genomic_DNA"/>
</dbReference>
<dbReference type="PRINTS" id="PR00344">
    <property type="entry name" value="BCTRLSENSOR"/>
</dbReference>
<dbReference type="RefSeq" id="WP_130186253.1">
    <property type="nucleotide sequence ID" value="NZ_CP035913.1"/>
</dbReference>
<dbReference type="SUPFAM" id="SSF55874">
    <property type="entry name" value="ATPase domain of HSP90 chaperone/DNA topoisomerase II/histidine kinase"/>
    <property type="match status" value="1"/>
</dbReference>
<dbReference type="AlphaFoldDB" id="A0A4P6KWF0"/>
<evidence type="ECO:0000256" key="6">
    <source>
        <dbReference type="ARBA" id="ARBA00022692"/>
    </source>
</evidence>
<dbReference type="GO" id="GO:0000155">
    <property type="term" value="F:phosphorelay sensor kinase activity"/>
    <property type="evidence" value="ECO:0007669"/>
    <property type="project" value="InterPro"/>
</dbReference>
<dbReference type="PANTHER" id="PTHR45436:SF16">
    <property type="entry name" value="HISTIDINE KINASE"/>
    <property type="match status" value="1"/>
</dbReference>
<name>A0A4P6KWF0_9BURK</name>
<sequence length="430" mass="46601">MRKQEPQQKEESLRRRITRAYLTFATVSSVFFAVIAALAVEGIEVRLVDERLEEVAAWAGPRHAGGLPVEMPAGLSYHVEAGIPRSLRPLAEGVHEVTVDGVDLHVLKGRNAEGEFAVVDHDSAYEKIELVVYSMFAVAFLGFMGFAVILGRFLGNRIVNPIVELAEAVDARAAQLPLQERGDELGLLSRTIAGHTAELQQFLDRERFFTGDVSHELRTPLTVIAGAAEVLLAQTEHDPVLHAPAERIYRAARNASDVTSMLLRLARSPERLEWSRIEAQALALEEVSQNQGLVAGRPVQLRYGGGEDFVLHGVRELVLAAIGNLVRNACQYTERGYVEVRLEGRSVIVEDTGPGLPPAARARLRNEPIPADARGSSGTGLGLGLVQRICAHLGATLVLREVAAGSCIEIRFPDGAVQSSPVSHEGPAAR</sequence>